<proteinExistence type="predicted"/>
<dbReference type="EMBL" id="UINC01174792">
    <property type="protein sequence ID" value="SVD81095.1"/>
    <property type="molecule type" value="Genomic_DNA"/>
</dbReference>
<evidence type="ECO:0000313" key="1">
    <source>
        <dbReference type="EMBL" id="SVD81095.1"/>
    </source>
</evidence>
<protein>
    <submittedName>
        <fullName evidence="1">Uncharacterized protein</fullName>
    </submittedName>
</protein>
<organism evidence="1">
    <name type="scientific">marine metagenome</name>
    <dbReference type="NCBI Taxonomy" id="408172"/>
    <lineage>
        <taxon>unclassified sequences</taxon>
        <taxon>metagenomes</taxon>
        <taxon>ecological metagenomes</taxon>
    </lineage>
</organism>
<dbReference type="AlphaFoldDB" id="A0A382YE13"/>
<gene>
    <name evidence="1" type="ORF">METZ01_LOCUS433949</name>
</gene>
<accession>A0A382YE13</accession>
<name>A0A382YE13_9ZZZZ</name>
<reference evidence="1" key="1">
    <citation type="submission" date="2018-05" db="EMBL/GenBank/DDBJ databases">
        <authorList>
            <person name="Lanie J.A."/>
            <person name="Ng W.-L."/>
            <person name="Kazmierczak K.M."/>
            <person name="Andrzejewski T.M."/>
            <person name="Davidsen T.M."/>
            <person name="Wayne K.J."/>
            <person name="Tettelin H."/>
            <person name="Glass J.I."/>
            <person name="Rusch D."/>
            <person name="Podicherti R."/>
            <person name="Tsui H.-C.T."/>
            <person name="Winkler M.E."/>
        </authorList>
    </citation>
    <scope>NUCLEOTIDE SEQUENCE</scope>
</reference>
<sequence length="30" mass="3504">MVNTEDYCDIYHITDDKSAEQSLSNHSKMQ</sequence>